<evidence type="ECO:0000256" key="1">
    <source>
        <dbReference type="RuleBase" id="RU000356"/>
    </source>
</evidence>
<name>A0A0N4UMQ3_DRAME</name>
<dbReference type="InterPro" id="IPR012292">
    <property type="entry name" value="Globin/Proto"/>
</dbReference>
<dbReference type="InterPro" id="IPR000971">
    <property type="entry name" value="Globin"/>
</dbReference>
<dbReference type="Proteomes" id="UP000274756">
    <property type="component" value="Unassembled WGS sequence"/>
</dbReference>
<evidence type="ECO:0000313" key="6">
    <source>
        <dbReference type="WBParaSite" id="DME_0000914201-mRNA-1"/>
    </source>
</evidence>
<gene>
    <name evidence="3" type="ORF">DME_LOCUS2879</name>
</gene>
<evidence type="ECO:0000313" key="5">
    <source>
        <dbReference type="Proteomes" id="UP000274756"/>
    </source>
</evidence>
<keyword evidence="5" id="KW-1185">Reference proteome</keyword>
<keyword evidence="1" id="KW-0813">Transport</keyword>
<dbReference type="InterPro" id="IPR009050">
    <property type="entry name" value="Globin-like_sf"/>
</dbReference>
<dbReference type="GO" id="GO:0019825">
    <property type="term" value="F:oxygen binding"/>
    <property type="evidence" value="ECO:0007669"/>
    <property type="project" value="InterPro"/>
</dbReference>
<protein>
    <submittedName>
        <fullName evidence="6">GLOBIN domain-containing protein</fullName>
    </submittedName>
</protein>
<dbReference type="WBParaSite" id="DME_0000914201-mRNA-1">
    <property type="protein sequence ID" value="DME_0000914201-mRNA-1"/>
    <property type="gene ID" value="DME_0000914201"/>
</dbReference>
<evidence type="ECO:0000313" key="4">
    <source>
        <dbReference type="Proteomes" id="UP000038040"/>
    </source>
</evidence>
<feature type="domain" description="Globin" evidence="2">
    <location>
        <begin position="11"/>
        <end position="122"/>
    </location>
</feature>
<dbReference type="GO" id="GO:0005344">
    <property type="term" value="F:oxygen carrier activity"/>
    <property type="evidence" value="ECO:0007669"/>
    <property type="project" value="UniProtKB-KW"/>
</dbReference>
<keyword evidence="1" id="KW-0349">Heme</keyword>
<reference evidence="6" key="1">
    <citation type="submission" date="2017-02" db="UniProtKB">
        <authorList>
            <consortium name="WormBaseParasite"/>
        </authorList>
    </citation>
    <scope>IDENTIFICATION</scope>
</reference>
<keyword evidence="1" id="KW-0561">Oxygen transport</keyword>
<dbReference type="SUPFAM" id="SSF46458">
    <property type="entry name" value="Globin-like"/>
    <property type="match status" value="1"/>
</dbReference>
<dbReference type="AlphaFoldDB" id="A0A0N4UMQ3"/>
<dbReference type="Proteomes" id="UP000038040">
    <property type="component" value="Unplaced"/>
</dbReference>
<proteinExistence type="inferred from homology"/>
<dbReference type="EMBL" id="UYYG01000086">
    <property type="protein sequence ID" value="VDN52906.1"/>
    <property type="molecule type" value="Genomic_DNA"/>
</dbReference>
<keyword evidence="1" id="KW-0408">Iron</keyword>
<reference evidence="3 5" key="2">
    <citation type="submission" date="2018-11" db="EMBL/GenBank/DDBJ databases">
        <authorList>
            <consortium name="Pathogen Informatics"/>
        </authorList>
    </citation>
    <scope>NUCLEOTIDE SEQUENCE [LARGE SCALE GENOMIC DNA]</scope>
</reference>
<dbReference type="Gene3D" id="1.10.490.10">
    <property type="entry name" value="Globins"/>
    <property type="match status" value="1"/>
</dbReference>
<dbReference type="GO" id="GO:0020037">
    <property type="term" value="F:heme binding"/>
    <property type="evidence" value="ECO:0007669"/>
    <property type="project" value="InterPro"/>
</dbReference>
<comment type="similarity">
    <text evidence="1">Belongs to the globin family.</text>
</comment>
<organism evidence="4 6">
    <name type="scientific">Dracunculus medinensis</name>
    <name type="common">Guinea worm</name>
    <dbReference type="NCBI Taxonomy" id="318479"/>
    <lineage>
        <taxon>Eukaryota</taxon>
        <taxon>Metazoa</taxon>
        <taxon>Ecdysozoa</taxon>
        <taxon>Nematoda</taxon>
        <taxon>Chromadorea</taxon>
        <taxon>Rhabditida</taxon>
        <taxon>Spirurina</taxon>
        <taxon>Dracunculoidea</taxon>
        <taxon>Dracunculidae</taxon>
        <taxon>Dracunculus</taxon>
    </lineage>
</organism>
<evidence type="ECO:0000313" key="3">
    <source>
        <dbReference type="EMBL" id="VDN52906.1"/>
    </source>
</evidence>
<dbReference type="Pfam" id="PF00042">
    <property type="entry name" value="Globin"/>
    <property type="match status" value="1"/>
</dbReference>
<sequence length="129" mass="15205">MVIIRIKNQNLFRLFKKHPEIAAYYGAEDLDPDSIPKSQKFVMMGMSELQYFFKLPEVFGDERKWRSALSVIKDHYEEVGVPMSEFNKATEPLLAALEKNAGGMTNEQRSNWQEMLKKAYEDMKKWGWY</sequence>
<dbReference type="OrthoDB" id="5810669at2759"/>
<accession>A0A0N4UMQ3</accession>
<evidence type="ECO:0000259" key="2">
    <source>
        <dbReference type="Pfam" id="PF00042"/>
    </source>
</evidence>
<keyword evidence="1" id="KW-0479">Metal-binding</keyword>